<dbReference type="Gramene" id="BGIOSGA012796-TA">
    <property type="protein sequence ID" value="BGIOSGA012796-PA"/>
    <property type="gene ID" value="BGIOSGA012796"/>
</dbReference>
<evidence type="ECO:0000313" key="2">
    <source>
        <dbReference type="EMBL" id="EEC75401.1"/>
    </source>
</evidence>
<dbReference type="EMBL" id="CM000128">
    <property type="protein sequence ID" value="EEC75401.1"/>
    <property type="molecule type" value="Genomic_DNA"/>
</dbReference>
<evidence type="ECO:0000313" key="3">
    <source>
        <dbReference type="Proteomes" id="UP000007015"/>
    </source>
</evidence>
<protein>
    <submittedName>
        <fullName evidence="2">Uncharacterized protein</fullName>
    </submittedName>
</protein>
<feature type="region of interest" description="Disordered" evidence="1">
    <location>
        <begin position="73"/>
        <end position="106"/>
    </location>
</feature>
<name>B8AQZ5_ORYSI</name>
<evidence type="ECO:0000256" key="1">
    <source>
        <dbReference type="SAM" id="MobiDB-lite"/>
    </source>
</evidence>
<dbReference type="HOGENOM" id="CLU_2227633_0_0_1"/>
<gene>
    <name evidence="2" type="ORF">OsI_11891</name>
</gene>
<sequence>MRDRDAPTDWGGGTGSLPPKPACHRLRACLRPPAIAGSVPQIGPAGPSHSRPNLRRLPATACAHLRLPPPAPTCARLPPPTMLAGSVPQIGPAGPSHSRPNRTCTV</sequence>
<reference evidence="2 3" key="1">
    <citation type="journal article" date="2005" name="PLoS Biol.">
        <title>The genomes of Oryza sativa: a history of duplications.</title>
        <authorList>
            <person name="Yu J."/>
            <person name="Wang J."/>
            <person name="Lin W."/>
            <person name="Li S."/>
            <person name="Li H."/>
            <person name="Zhou J."/>
            <person name="Ni P."/>
            <person name="Dong W."/>
            <person name="Hu S."/>
            <person name="Zeng C."/>
            <person name="Zhang J."/>
            <person name="Zhang Y."/>
            <person name="Li R."/>
            <person name="Xu Z."/>
            <person name="Li S."/>
            <person name="Li X."/>
            <person name="Zheng H."/>
            <person name="Cong L."/>
            <person name="Lin L."/>
            <person name="Yin J."/>
            <person name="Geng J."/>
            <person name="Li G."/>
            <person name="Shi J."/>
            <person name="Liu J."/>
            <person name="Lv H."/>
            <person name="Li J."/>
            <person name="Wang J."/>
            <person name="Deng Y."/>
            <person name="Ran L."/>
            <person name="Shi X."/>
            <person name="Wang X."/>
            <person name="Wu Q."/>
            <person name="Li C."/>
            <person name="Ren X."/>
            <person name="Wang J."/>
            <person name="Wang X."/>
            <person name="Li D."/>
            <person name="Liu D."/>
            <person name="Zhang X."/>
            <person name="Ji Z."/>
            <person name="Zhao W."/>
            <person name="Sun Y."/>
            <person name="Zhang Z."/>
            <person name="Bao J."/>
            <person name="Han Y."/>
            <person name="Dong L."/>
            <person name="Ji J."/>
            <person name="Chen P."/>
            <person name="Wu S."/>
            <person name="Liu J."/>
            <person name="Xiao Y."/>
            <person name="Bu D."/>
            <person name="Tan J."/>
            <person name="Yang L."/>
            <person name="Ye C."/>
            <person name="Zhang J."/>
            <person name="Xu J."/>
            <person name="Zhou Y."/>
            <person name="Yu Y."/>
            <person name="Zhang B."/>
            <person name="Zhuang S."/>
            <person name="Wei H."/>
            <person name="Liu B."/>
            <person name="Lei M."/>
            <person name="Yu H."/>
            <person name="Li Y."/>
            <person name="Xu H."/>
            <person name="Wei S."/>
            <person name="He X."/>
            <person name="Fang L."/>
            <person name="Zhang Z."/>
            <person name="Zhang Y."/>
            <person name="Huang X."/>
            <person name="Su Z."/>
            <person name="Tong W."/>
            <person name="Li J."/>
            <person name="Tong Z."/>
            <person name="Li S."/>
            <person name="Ye J."/>
            <person name="Wang L."/>
            <person name="Fang L."/>
            <person name="Lei T."/>
            <person name="Chen C."/>
            <person name="Chen H."/>
            <person name="Xu Z."/>
            <person name="Li H."/>
            <person name="Huang H."/>
            <person name="Zhang F."/>
            <person name="Xu H."/>
            <person name="Li N."/>
            <person name="Zhao C."/>
            <person name="Li S."/>
            <person name="Dong L."/>
            <person name="Huang Y."/>
            <person name="Li L."/>
            <person name="Xi Y."/>
            <person name="Qi Q."/>
            <person name="Li W."/>
            <person name="Zhang B."/>
            <person name="Hu W."/>
            <person name="Zhang Y."/>
            <person name="Tian X."/>
            <person name="Jiao Y."/>
            <person name="Liang X."/>
            <person name="Jin J."/>
            <person name="Gao L."/>
            <person name="Zheng W."/>
            <person name="Hao B."/>
            <person name="Liu S."/>
            <person name="Wang W."/>
            <person name="Yuan L."/>
            <person name="Cao M."/>
            <person name="McDermott J."/>
            <person name="Samudrala R."/>
            <person name="Wang J."/>
            <person name="Wong G.K."/>
            <person name="Yang H."/>
        </authorList>
    </citation>
    <scope>NUCLEOTIDE SEQUENCE [LARGE SCALE GENOMIC DNA]</scope>
    <source>
        <strain evidence="3">cv. 93-11</strain>
    </source>
</reference>
<feature type="region of interest" description="Disordered" evidence="1">
    <location>
        <begin position="1"/>
        <end position="21"/>
    </location>
</feature>
<proteinExistence type="predicted"/>
<organism evidence="2 3">
    <name type="scientific">Oryza sativa subsp. indica</name>
    <name type="common">Rice</name>
    <dbReference type="NCBI Taxonomy" id="39946"/>
    <lineage>
        <taxon>Eukaryota</taxon>
        <taxon>Viridiplantae</taxon>
        <taxon>Streptophyta</taxon>
        <taxon>Embryophyta</taxon>
        <taxon>Tracheophyta</taxon>
        <taxon>Spermatophyta</taxon>
        <taxon>Magnoliopsida</taxon>
        <taxon>Liliopsida</taxon>
        <taxon>Poales</taxon>
        <taxon>Poaceae</taxon>
        <taxon>BOP clade</taxon>
        <taxon>Oryzoideae</taxon>
        <taxon>Oryzeae</taxon>
        <taxon>Oryzinae</taxon>
        <taxon>Oryza</taxon>
        <taxon>Oryza sativa</taxon>
    </lineage>
</organism>
<accession>B8AQZ5</accession>
<dbReference type="Proteomes" id="UP000007015">
    <property type="component" value="Chromosome 3"/>
</dbReference>
<keyword evidence="3" id="KW-1185">Reference proteome</keyword>
<dbReference type="AlphaFoldDB" id="B8AQZ5"/>